<keyword evidence="3" id="KW-0665">Pyrimidine biosynthesis</keyword>
<keyword evidence="2" id="KW-0862">Zinc</keyword>
<dbReference type="InterPro" id="IPR020545">
    <property type="entry name" value="Asp_carbamoyltransf_reg_N"/>
</dbReference>
<dbReference type="Pfam" id="PF01948">
    <property type="entry name" value="PyrI"/>
    <property type="match status" value="1"/>
</dbReference>
<dbReference type="GO" id="GO:0009347">
    <property type="term" value="C:aspartate carbamoyltransferase complex"/>
    <property type="evidence" value="ECO:0007669"/>
    <property type="project" value="InterPro"/>
</dbReference>
<evidence type="ECO:0000259" key="5">
    <source>
        <dbReference type="Pfam" id="PF02748"/>
    </source>
</evidence>
<evidence type="ECO:0000256" key="3">
    <source>
        <dbReference type="ARBA" id="ARBA00022975"/>
    </source>
</evidence>
<dbReference type="InterPro" id="IPR036793">
    <property type="entry name" value="Asp_carbatrfase_reg_N_sf"/>
</dbReference>
<dbReference type="GO" id="GO:0016740">
    <property type="term" value="F:transferase activity"/>
    <property type="evidence" value="ECO:0007669"/>
    <property type="project" value="UniProtKB-KW"/>
</dbReference>
<dbReference type="GO" id="GO:0006221">
    <property type="term" value="P:pyrimidine nucleotide biosynthetic process"/>
    <property type="evidence" value="ECO:0007669"/>
    <property type="project" value="UniProtKB-KW"/>
</dbReference>
<dbReference type="PANTHER" id="PTHR35805:SF1">
    <property type="entry name" value="ASPARTATE CARBAMOYLTRANSFERASE REGULATORY CHAIN"/>
    <property type="match status" value="1"/>
</dbReference>
<dbReference type="PANTHER" id="PTHR35805">
    <property type="entry name" value="ASPARTATE CARBAMOYLTRANSFERASE REGULATORY CHAIN"/>
    <property type="match status" value="1"/>
</dbReference>
<feature type="domain" description="Aspartate carbamoyltransferase regulatory subunit N-terminal" evidence="4">
    <location>
        <begin position="3"/>
        <end position="93"/>
    </location>
</feature>
<dbReference type="GO" id="GO:0046872">
    <property type="term" value="F:metal ion binding"/>
    <property type="evidence" value="ECO:0007669"/>
    <property type="project" value="UniProtKB-KW"/>
</dbReference>
<dbReference type="Proteomes" id="UP000464374">
    <property type="component" value="Chromosome"/>
</dbReference>
<accession>A0A6P1Y4T3</accession>
<reference evidence="6 7" key="1">
    <citation type="submission" date="2020-01" db="EMBL/GenBank/DDBJ databases">
        <title>Complete genome sequence of a human oral phylogroup 1 Treponema sp. strain ATCC 700766, originally isolated from periodontitis dental plaque.</title>
        <authorList>
            <person name="Chan Y."/>
            <person name="Huo Y.-B."/>
            <person name="Yu X.-L."/>
            <person name="Zeng H."/>
            <person name="Leung W.-K."/>
            <person name="Watt R.M."/>
        </authorList>
    </citation>
    <scope>NUCLEOTIDE SEQUENCE [LARGE SCALE GENOMIC DNA]</scope>
    <source>
        <strain evidence="6 7">OMZ 804</strain>
    </source>
</reference>
<dbReference type="AlphaFoldDB" id="A0A6P1Y4T3"/>
<gene>
    <name evidence="6" type="ORF">GWP43_10560</name>
</gene>
<evidence type="ECO:0000256" key="2">
    <source>
        <dbReference type="ARBA" id="ARBA00022833"/>
    </source>
</evidence>
<feature type="domain" description="Aspartate carbamoyltransferase regulatory subunit C-terminal" evidence="5">
    <location>
        <begin position="98"/>
        <end position="142"/>
    </location>
</feature>
<protein>
    <submittedName>
        <fullName evidence="6">Aspartate carbamoyltransferase regulatory subunit</fullName>
    </submittedName>
</protein>
<keyword evidence="1" id="KW-0479">Metal-binding</keyword>
<proteinExistence type="predicted"/>
<evidence type="ECO:0000259" key="4">
    <source>
        <dbReference type="Pfam" id="PF01948"/>
    </source>
</evidence>
<dbReference type="Gene3D" id="2.30.30.20">
    <property type="entry name" value="Aspartate carbamoyltransferase regulatory subunit, C-terminal domain"/>
    <property type="match status" value="1"/>
</dbReference>
<dbReference type="SUPFAM" id="SSF54893">
    <property type="entry name" value="Aspartate carbamoyltransferase, Regulatory-chain, N-terminal domain"/>
    <property type="match status" value="1"/>
</dbReference>
<dbReference type="SUPFAM" id="SSF57825">
    <property type="entry name" value="Aspartate carbamoyltransferase, Regulatory-chain, C-terminal domain"/>
    <property type="match status" value="1"/>
</dbReference>
<dbReference type="InterPro" id="IPR036792">
    <property type="entry name" value="Asp_carbatrfase_reg_C_sf"/>
</dbReference>
<keyword evidence="6" id="KW-0808">Transferase</keyword>
<evidence type="ECO:0000313" key="6">
    <source>
        <dbReference type="EMBL" id="QHX44564.1"/>
    </source>
</evidence>
<name>A0A6P1Y4T3_9SPIR</name>
<dbReference type="Pfam" id="PF02748">
    <property type="entry name" value="PyrI_C"/>
    <property type="match status" value="1"/>
</dbReference>
<dbReference type="InterPro" id="IPR002801">
    <property type="entry name" value="Asp_carbamoylTrfase_reg"/>
</dbReference>
<organism evidence="6 7">
    <name type="scientific">Treponema vincentii</name>
    <dbReference type="NCBI Taxonomy" id="69710"/>
    <lineage>
        <taxon>Bacteria</taxon>
        <taxon>Pseudomonadati</taxon>
        <taxon>Spirochaetota</taxon>
        <taxon>Spirochaetia</taxon>
        <taxon>Spirochaetales</taxon>
        <taxon>Treponemataceae</taxon>
        <taxon>Treponema</taxon>
    </lineage>
</organism>
<evidence type="ECO:0000313" key="7">
    <source>
        <dbReference type="Proteomes" id="UP000464374"/>
    </source>
</evidence>
<dbReference type="EMBL" id="CP048020">
    <property type="protein sequence ID" value="QHX44564.1"/>
    <property type="molecule type" value="Genomic_DNA"/>
</dbReference>
<dbReference type="KEGG" id="trz:GWP43_10560"/>
<dbReference type="InterPro" id="IPR020542">
    <property type="entry name" value="Asp_carbamoyltrfase_reg_C"/>
</dbReference>
<dbReference type="Gene3D" id="3.30.70.140">
    <property type="entry name" value="Aspartate carbamoyltransferase regulatory subunit, N-terminal domain"/>
    <property type="match status" value="1"/>
</dbReference>
<dbReference type="GO" id="GO:0006207">
    <property type="term" value="P:'de novo' pyrimidine nucleobase biosynthetic process"/>
    <property type="evidence" value="ECO:0007669"/>
    <property type="project" value="InterPro"/>
</dbReference>
<evidence type="ECO:0000256" key="1">
    <source>
        <dbReference type="ARBA" id="ARBA00022723"/>
    </source>
</evidence>
<sequence>MELQITALENGIVIDHIPPERTFAIVKMLKLKEYTDMVTVGFNLHSKAHSKKGLIKIADKTLTKSELEKISLLAPHATVNIIKDSKVVQKIPLELPDEIEALMHCENFKCISNNEAVPSRFIKVHSHGQDCYKCFYCERVIPVADIKLNLN</sequence>